<name>A0A0K8NWR4_PISS1</name>
<keyword evidence="3" id="KW-1185">Reference proteome</keyword>
<protein>
    <submittedName>
        <fullName evidence="2">Type IV fimbrial biogenesis protein PilX</fullName>
    </submittedName>
</protein>
<organism evidence="2 3">
    <name type="scientific">Piscinibacter sakaiensis</name>
    <name type="common">Ideonella sakaiensis</name>
    <dbReference type="NCBI Taxonomy" id="1547922"/>
    <lineage>
        <taxon>Bacteria</taxon>
        <taxon>Pseudomonadati</taxon>
        <taxon>Pseudomonadota</taxon>
        <taxon>Betaproteobacteria</taxon>
        <taxon>Burkholderiales</taxon>
        <taxon>Sphaerotilaceae</taxon>
        <taxon>Piscinibacter</taxon>
    </lineage>
</organism>
<evidence type="ECO:0000313" key="2">
    <source>
        <dbReference type="EMBL" id="GAP34813.1"/>
    </source>
</evidence>
<feature type="chain" id="PRO_5005513455" evidence="1">
    <location>
        <begin position="20"/>
        <end position="208"/>
    </location>
</feature>
<dbReference type="EMBL" id="BBYR01000011">
    <property type="protein sequence ID" value="GAP34813.1"/>
    <property type="molecule type" value="Genomic_DNA"/>
</dbReference>
<feature type="signal peptide" evidence="1">
    <location>
        <begin position="1"/>
        <end position="19"/>
    </location>
</feature>
<reference evidence="2 3" key="2">
    <citation type="journal article" date="2016" name="Science">
        <title>A bacterium that degrades and assimilates poly(ethylene terephthalate).</title>
        <authorList>
            <person name="Yoshida S."/>
            <person name="Hiraga K."/>
            <person name="Takehana T."/>
            <person name="Taniguchi I."/>
            <person name="Yamaji H."/>
            <person name="Maeda Y."/>
            <person name="Toyohara K."/>
            <person name="Miyamoto K."/>
            <person name="Kimura Y."/>
            <person name="Oda K."/>
        </authorList>
    </citation>
    <scope>NUCLEOTIDE SEQUENCE [LARGE SCALE GENOMIC DNA]</scope>
    <source>
        <strain evidence="3">NBRC 110686 / TISTR 2288 / 201-F6</strain>
    </source>
</reference>
<dbReference type="STRING" id="1547922.ISF6_0296"/>
<gene>
    <name evidence="2" type="ORF">ISF6_0296</name>
</gene>
<reference evidence="3" key="1">
    <citation type="submission" date="2015-07" db="EMBL/GenBank/DDBJ databases">
        <title>Discovery of a poly(ethylene terephthalate assimilation.</title>
        <authorList>
            <person name="Yoshida S."/>
            <person name="Hiraga K."/>
            <person name="Takehana T."/>
            <person name="Taniguchi I."/>
            <person name="Yamaji H."/>
            <person name="Maeda Y."/>
            <person name="Toyohara K."/>
            <person name="Miyamoto K."/>
            <person name="Kimura Y."/>
            <person name="Oda K."/>
        </authorList>
    </citation>
    <scope>NUCLEOTIDE SEQUENCE [LARGE SCALE GENOMIC DNA]</scope>
    <source>
        <strain evidence="3">NBRC 110686 / TISTR 2288 / 201-F6</strain>
    </source>
</reference>
<evidence type="ECO:0000313" key="3">
    <source>
        <dbReference type="Proteomes" id="UP000037660"/>
    </source>
</evidence>
<dbReference type="Proteomes" id="UP000037660">
    <property type="component" value="Unassembled WGS sequence"/>
</dbReference>
<dbReference type="AlphaFoldDB" id="A0A0K8NWR4"/>
<comment type="caution">
    <text evidence="2">The sequence shown here is derived from an EMBL/GenBank/DDBJ whole genome shotgun (WGS) entry which is preliminary data.</text>
</comment>
<sequence>MSLIFALLALTAMSLAAVALVRSVDTSSLVVGNLGFRQDGVQYSSRAAETAITWLRQNLSGSPTVLNGDSGDDGYYATALATLDPTGRSTTNTRVVVDWAGNNCADYASGSFAACVVPENLPRDATSRNTSAYVITRLCTAKLAPSDSANSCARGLTSSVSEGGEKGEVNYNRQRGSVVTDAGPYYRIVVRTTGPRDTVSYTETIIHF</sequence>
<proteinExistence type="predicted"/>
<evidence type="ECO:0000256" key="1">
    <source>
        <dbReference type="SAM" id="SignalP"/>
    </source>
</evidence>
<keyword evidence="1" id="KW-0732">Signal</keyword>
<accession>A0A0K8NWR4</accession>